<gene>
    <name evidence="1" type="ORF">M472_01045</name>
</gene>
<dbReference type="PATRIC" id="fig|1346330.5.peg.4073"/>
<comment type="caution">
    <text evidence="1">The sequence shown here is derived from an EMBL/GenBank/DDBJ whole genome shotgun (WGS) entry which is preliminary data.</text>
</comment>
<dbReference type="RefSeq" id="WP_021072074.1">
    <property type="nucleotide sequence ID" value="NZ_ATDL01000022.1"/>
</dbReference>
<dbReference type="Proteomes" id="UP000016584">
    <property type="component" value="Unassembled WGS sequence"/>
</dbReference>
<evidence type="ECO:0000313" key="1">
    <source>
        <dbReference type="EMBL" id="ERJ57342.1"/>
    </source>
</evidence>
<protein>
    <submittedName>
        <fullName evidence="1">Uncharacterized protein</fullName>
    </submittedName>
</protein>
<organism evidence="1 2">
    <name type="scientific">Sphingobacterium paucimobilis HER1398</name>
    <dbReference type="NCBI Taxonomy" id="1346330"/>
    <lineage>
        <taxon>Bacteria</taxon>
        <taxon>Pseudomonadati</taxon>
        <taxon>Bacteroidota</taxon>
        <taxon>Sphingobacteriia</taxon>
        <taxon>Sphingobacteriales</taxon>
        <taxon>Sphingobacteriaceae</taxon>
        <taxon>Sphingobacterium</taxon>
    </lineage>
</organism>
<reference evidence="1 2" key="1">
    <citation type="journal article" date="2013" name="Genome Announc.">
        <title>The Draft Genome Sequence of Sphingomonas paucimobilis Strain HER1398 (Proteobacteria), Host to the Giant PAU Phage, Indicates That It Is a Member of the Genus Sphingobacterium (Bacteroidetes).</title>
        <authorList>
            <person name="White R.A.III."/>
            <person name="Suttle C.A."/>
        </authorList>
    </citation>
    <scope>NUCLEOTIDE SEQUENCE [LARGE SCALE GENOMIC DNA]</scope>
    <source>
        <strain evidence="1 2">HER1398</strain>
    </source>
</reference>
<dbReference type="EMBL" id="ATDL01000022">
    <property type="protein sequence ID" value="ERJ57342.1"/>
    <property type="molecule type" value="Genomic_DNA"/>
</dbReference>
<dbReference type="AlphaFoldDB" id="U2HPE2"/>
<name>U2HPE2_9SPHI</name>
<dbReference type="OrthoDB" id="712355at2"/>
<evidence type="ECO:0000313" key="2">
    <source>
        <dbReference type="Proteomes" id="UP000016584"/>
    </source>
</evidence>
<keyword evidence="2" id="KW-1185">Reference proteome</keyword>
<proteinExistence type="predicted"/>
<accession>U2HPE2</accession>
<sequence>MAWFELTGSSPIAPSNYTFRNSPPTCGGQDQICAVQANNVGGQPDLTPALKDEMITALHDGVESTNVKLRDR</sequence>